<protein>
    <submittedName>
        <fullName evidence="1">Uncharacterized protein</fullName>
    </submittedName>
</protein>
<sequence>MAFKTKLIGDRSGSRYFNASEFSLPFLKSYQISSGFEENRFKYIIQPDETRIYDFDRSTIIDEEIGYVKQYSKNIGEYTNEYTLNEIALKLEYAVFNRLNYTYNTEDADCFLKQNAYMGIGLRSAPCYKKLIEEKSELILISTN</sequence>
<reference evidence="1 2" key="1">
    <citation type="submission" date="2020-04" db="EMBL/GenBank/DDBJ databases">
        <authorList>
            <person name="Laetsch R D."/>
            <person name="Stevens L."/>
            <person name="Kumar S."/>
            <person name="Blaxter L. M."/>
        </authorList>
    </citation>
    <scope>NUCLEOTIDE SEQUENCE [LARGE SCALE GENOMIC DNA]</scope>
</reference>
<dbReference type="AlphaFoldDB" id="A0A8S1EGA3"/>
<keyword evidence="2" id="KW-1185">Reference proteome</keyword>
<gene>
    <name evidence="1" type="ORF">CBOVIS_LOCUS222</name>
</gene>
<proteinExistence type="predicted"/>
<dbReference type="EMBL" id="CADEPM010000001">
    <property type="protein sequence ID" value="CAB3396706.1"/>
    <property type="molecule type" value="Genomic_DNA"/>
</dbReference>
<name>A0A8S1EGA3_9PELO</name>
<organism evidence="1 2">
    <name type="scientific">Caenorhabditis bovis</name>
    <dbReference type="NCBI Taxonomy" id="2654633"/>
    <lineage>
        <taxon>Eukaryota</taxon>
        <taxon>Metazoa</taxon>
        <taxon>Ecdysozoa</taxon>
        <taxon>Nematoda</taxon>
        <taxon>Chromadorea</taxon>
        <taxon>Rhabditida</taxon>
        <taxon>Rhabditina</taxon>
        <taxon>Rhabditomorpha</taxon>
        <taxon>Rhabditoidea</taxon>
        <taxon>Rhabditidae</taxon>
        <taxon>Peloderinae</taxon>
        <taxon>Caenorhabditis</taxon>
    </lineage>
</organism>
<evidence type="ECO:0000313" key="2">
    <source>
        <dbReference type="Proteomes" id="UP000494206"/>
    </source>
</evidence>
<evidence type="ECO:0000313" key="1">
    <source>
        <dbReference type="EMBL" id="CAB3396706.1"/>
    </source>
</evidence>
<comment type="caution">
    <text evidence="1">The sequence shown here is derived from an EMBL/GenBank/DDBJ whole genome shotgun (WGS) entry which is preliminary data.</text>
</comment>
<dbReference type="Proteomes" id="UP000494206">
    <property type="component" value="Unassembled WGS sequence"/>
</dbReference>
<accession>A0A8S1EGA3</accession>